<dbReference type="OrthoDB" id="1094864at2"/>
<comment type="caution">
    <text evidence="1">The sequence shown here is derived from an EMBL/GenBank/DDBJ whole genome shotgun (WGS) entry which is preliminary data.</text>
</comment>
<dbReference type="AlphaFoldDB" id="A0A6N8L040"/>
<dbReference type="PROSITE" id="PS51257">
    <property type="entry name" value="PROKAR_LIPOPROTEIN"/>
    <property type="match status" value="1"/>
</dbReference>
<accession>A0A6N8L040</accession>
<evidence type="ECO:0000313" key="1">
    <source>
        <dbReference type="EMBL" id="MVZ62667.1"/>
    </source>
</evidence>
<evidence type="ECO:0000313" key="2">
    <source>
        <dbReference type="Proteomes" id="UP000435036"/>
    </source>
</evidence>
<proteinExistence type="predicted"/>
<protein>
    <submittedName>
        <fullName evidence="1">DUF4843 domain-containing protein</fullName>
    </submittedName>
</protein>
<dbReference type="Pfam" id="PF16132">
    <property type="entry name" value="DUF4843"/>
    <property type="match status" value="1"/>
</dbReference>
<dbReference type="InterPro" id="IPR032299">
    <property type="entry name" value="DUF4843"/>
</dbReference>
<sequence>MRKIQLYYSFVLLSIIMSCQKDKLSVYSAGSGLTFAETTDITTDSLNYTFALNIVPKEKDTVYIPLMLTGWPSEQEREFKLDIDPISTAKQGIHFDFTKMSFPAKAVTFLYPIVVYKTENMNKEIFQLKLKVADNGIFQTGASGNYVKVTANEFPKGARSHSSFKLNITSIVSKPGNWTSDVTYYFGAYSSERLLFMIQVLGINDFRTVPYGGKYIYADIINMYQKLNIALDAYEAEYGFRKVDENGQEISF</sequence>
<gene>
    <name evidence="1" type="ORF">GQF63_11580</name>
</gene>
<reference evidence="1 2" key="1">
    <citation type="submission" date="2019-12" db="EMBL/GenBank/DDBJ databases">
        <authorList>
            <person name="Dong K."/>
        </authorList>
    </citation>
    <scope>NUCLEOTIDE SEQUENCE [LARGE SCALE GENOMIC DNA]</scope>
    <source>
        <strain evidence="1 2">JCM 31225</strain>
    </source>
</reference>
<name>A0A6N8L040_9SPHI</name>
<dbReference type="Proteomes" id="UP000435036">
    <property type="component" value="Unassembled WGS sequence"/>
</dbReference>
<dbReference type="EMBL" id="WSQA01000008">
    <property type="protein sequence ID" value="MVZ62667.1"/>
    <property type="molecule type" value="Genomic_DNA"/>
</dbReference>
<organism evidence="1 2">
    <name type="scientific">Sphingobacterium humi</name>
    <dbReference type="NCBI Taxonomy" id="1796905"/>
    <lineage>
        <taxon>Bacteria</taxon>
        <taxon>Pseudomonadati</taxon>
        <taxon>Bacteroidota</taxon>
        <taxon>Sphingobacteriia</taxon>
        <taxon>Sphingobacteriales</taxon>
        <taxon>Sphingobacteriaceae</taxon>
        <taxon>Sphingobacterium</taxon>
    </lineage>
</organism>
<keyword evidence="2" id="KW-1185">Reference proteome</keyword>
<dbReference type="RefSeq" id="WP_160369396.1">
    <property type="nucleotide sequence ID" value="NZ_WSQA01000008.1"/>
</dbReference>